<evidence type="ECO:0000256" key="2">
    <source>
        <dbReference type="SAM" id="MobiDB-lite"/>
    </source>
</evidence>
<name>A0A0U9HKL5_KLENI</name>
<feature type="compositionally biased region" description="Gly residues" evidence="2">
    <location>
        <begin position="1145"/>
        <end position="1156"/>
    </location>
</feature>
<dbReference type="EMBL" id="DF236955">
    <property type="protein sequence ID" value="GAQ78000.1"/>
    <property type="molecule type" value="Genomic_DNA"/>
</dbReference>
<dbReference type="PANTHER" id="PTHR33318">
    <property type="entry name" value="ASPARTYL/GLUTAMYL-TRNA(ASN/GLN) AMIDOTRANSFERASE SUBUNIT"/>
    <property type="match status" value="1"/>
</dbReference>
<feature type="compositionally biased region" description="Basic and acidic residues" evidence="2">
    <location>
        <begin position="753"/>
        <end position="763"/>
    </location>
</feature>
<reference evidence="3 4" key="1">
    <citation type="journal article" date="2014" name="Nat. Commun.">
        <title>Klebsormidium flaccidum genome reveals primary factors for plant terrestrial adaptation.</title>
        <authorList>
            <person name="Hori K."/>
            <person name="Maruyama F."/>
            <person name="Fujisawa T."/>
            <person name="Togashi T."/>
            <person name="Yamamoto N."/>
            <person name="Seo M."/>
            <person name="Sato S."/>
            <person name="Yamada T."/>
            <person name="Mori H."/>
            <person name="Tajima N."/>
            <person name="Moriyama T."/>
            <person name="Ikeuchi M."/>
            <person name="Watanabe M."/>
            <person name="Wada H."/>
            <person name="Kobayashi K."/>
            <person name="Saito M."/>
            <person name="Masuda T."/>
            <person name="Sasaki-Sekimoto Y."/>
            <person name="Mashiguchi K."/>
            <person name="Awai K."/>
            <person name="Shimojima M."/>
            <person name="Masuda S."/>
            <person name="Iwai M."/>
            <person name="Nobusawa T."/>
            <person name="Narise T."/>
            <person name="Kondo S."/>
            <person name="Saito H."/>
            <person name="Sato R."/>
            <person name="Murakawa M."/>
            <person name="Ihara Y."/>
            <person name="Oshima-Yamada Y."/>
            <person name="Ohtaka K."/>
            <person name="Satoh M."/>
            <person name="Sonobe K."/>
            <person name="Ishii M."/>
            <person name="Ohtani R."/>
            <person name="Kanamori-Sato M."/>
            <person name="Honoki R."/>
            <person name="Miyazaki D."/>
            <person name="Mochizuki H."/>
            <person name="Umetsu J."/>
            <person name="Higashi K."/>
            <person name="Shibata D."/>
            <person name="Kamiya Y."/>
            <person name="Sato N."/>
            <person name="Nakamura Y."/>
            <person name="Tabata S."/>
            <person name="Ida S."/>
            <person name="Kurokawa K."/>
            <person name="Ohta H."/>
        </authorList>
    </citation>
    <scope>NUCLEOTIDE SEQUENCE [LARGE SCALE GENOMIC DNA]</scope>
    <source>
        <strain evidence="3 4">NIES-2285</strain>
    </source>
</reference>
<feature type="compositionally biased region" description="Polar residues" evidence="2">
    <location>
        <begin position="187"/>
        <end position="203"/>
    </location>
</feature>
<accession>A0A0U9HKL5</accession>
<feature type="compositionally biased region" description="Low complexity" evidence="2">
    <location>
        <begin position="77"/>
        <end position="90"/>
    </location>
</feature>
<evidence type="ECO:0000313" key="3">
    <source>
        <dbReference type="EMBL" id="GAQ78000.1"/>
    </source>
</evidence>
<organism evidence="3 4">
    <name type="scientific">Klebsormidium nitens</name>
    <name type="common">Green alga</name>
    <name type="synonym">Ulothrix nitens</name>
    <dbReference type="NCBI Taxonomy" id="105231"/>
    <lineage>
        <taxon>Eukaryota</taxon>
        <taxon>Viridiplantae</taxon>
        <taxon>Streptophyta</taxon>
        <taxon>Klebsormidiophyceae</taxon>
        <taxon>Klebsormidiales</taxon>
        <taxon>Klebsormidiaceae</taxon>
        <taxon>Klebsormidium</taxon>
    </lineage>
</organism>
<feature type="compositionally biased region" description="Basic residues" evidence="2">
    <location>
        <begin position="604"/>
        <end position="613"/>
    </location>
</feature>
<feature type="coiled-coil region" evidence="1">
    <location>
        <begin position="127"/>
        <end position="154"/>
    </location>
</feature>
<feature type="compositionally biased region" description="Low complexity" evidence="2">
    <location>
        <begin position="792"/>
        <end position="803"/>
    </location>
</feature>
<feature type="compositionally biased region" description="Basic and acidic residues" evidence="2">
    <location>
        <begin position="13"/>
        <end position="28"/>
    </location>
</feature>
<protein>
    <submittedName>
        <fullName evidence="3">Uncharacterized protein</fullName>
    </submittedName>
</protein>
<gene>
    <name evidence="3" type="ORF">KFL_000060660</name>
</gene>
<evidence type="ECO:0000313" key="4">
    <source>
        <dbReference type="Proteomes" id="UP000054558"/>
    </source>
</evidence>
<feature type="compositionally biased region" description="Basic residues" evidence="2">
    <location>
        <begin position="49"/>
        <end position="59"/>
    </location>
</feature>
<keyword evidence="1" id="KW-0175">Coiled coil</keyword>
<feature type="compositionally biased region" description="Basic and acidic residues" evidence="2">
    <location>
        <begin position="1114"/>
        <end position="1124"/>
    </location>
</feature>
<feature type="compositionally biased region" description="Basic and acidic residues" evidence="2">
    <location>
        <begin position="414"/>
        <end position="431"/>
    </location>
</feature>
<feature type="compositionally biased region" description="Polar residues" evidence="2">
    <location>
        <begin position="665"/>
        <end position="674"/>
    </location>
</feature>
<feature type="compositionally biased region" description="Basic and acidic residues" evidence="2">
    <location>
        <begin position="533"/>
        <end position="543"/>
    </location>
</feature>
<feature type="region of interest" description="Disordered" evidence="2">
    <location>
        <begin position="161"/>
        <end position="675"/>
    </location>
</feature>
<evidence type="ECO:0000256" key="1">
    <source>
        <dbReference type="SAM" id="Coils"/>
    </source>
</evidence>
<feature type="compositionally biased region" description="Basic and acidic residues" evidence="2">
    <location>
        <begin position="354"/>
        <end position="363"/>
    </location>
</feature>
<sequence length="1240" mass="132887">MGNLFSCLGSGPEPERVEPKSPPKQDTKRRTRRKVVATEDPAEPEGLRPFKRPPSKHRQQWVEHSTSSGTTAGIRPGGSSISTMGSMVSSNTLPVNLEQERRALGKKDWEDGLPSPVQENGPSWEQVEELNGEVSDLRQRLMHEKEEANRLKLMVEKLRVSNSGVREASPDAVLTGTPLPPGPEQGPLSSVLATQRSAQQDTCESVVGANGSPEQMSRLTGKGVAERDGERTEAKQPPSKGSGLLGLSLDAQDMVELGSPIVSSPPREQAPPSQQNSKPSENEPLQRGSKEGGESADDGSGEPESSSERDYRSSGAEGSLENDRRARRTAPPLGPPSGVLIARRKSHGPSGERSPQEHSHRMDSSGAGKSSLTGADIAEGATEHLNAASNAKLGEKEAGPVGSAAQLEEADAEAAARREALRRQSRQDRAKARLARRQANQAAEAAGRSPTKDVVRQPLAESHLSQLAPAWDEDDAAAEWAGGSVLGDGHREGVLEWRGPGAGQRKGNQTRVDSNRAESDSDMSFGGWLPDTRAGRGRADHLQSEATNKPLRKGSYRASSLVDSVAEEEPSDSFSFGKRGPPSLADAAIQKLASPAKLDSPGKRPSRTKRAHKSPIPSPPQAPALQSDDSMGQEENERREPVQLTGAESPSNPLTTIEHPERSPRVSSPSQLLNTRERLALKGVMVGAPGWGSPKDRALGGASGRVGAEARARKALWEPETKAEELLERARQLTTGALLHSPEAPEEMPPRISSREAQHDPPERVLASPTKLRPWRSGANEHAPSQSPQLLPPAVEAEVPAVPSLSPLRRHSGKGQDALQHQPETPTVQRPLPTSHVAGQRQPAIEAPVPRRAVSARTTASAASSAGSESVQVDNPFRIGLTSSQASVQRGPGSAGVTVDQPQHHRTGAGAQVTRVLARTSSEVESRKPPVPEPKVARSRSFDAPNPKSAPRTAPQAAAHSGLPPRPTPATGSNHPGGGLSRIPLAPHLKVDHRRPKSEQLETDAVPSPFRTRERLPKDSSDELHRTSEQPRKVTNDAAENSPETPPGARAWANLQEVGQLRGIPRDDAHRARPSSSSQSAVEPPVGPPSKPKHRRRHSHGSNGELDAFSALPEFKENADPRPSDEDDVMRRLARSRARNLSRGGSSGEEGGGGTGMWEVQENTVEVPGGFEDPGTPTPVLANDGRGIPNRTDKYKEDQKVRVHSTPFEIRVERVIAKQEMKQRRIQFPNLISNMGPCTI</sequence>
<feature type="region of interest" description="Disordered" evidence="2">
    <location>
        <begin position="1"/>
        <end position="94"/>
    </location>
</feature>
<dbReference type="OMA" id="TQQEMGI"/>
<dbReference type="AlphaFoldDB" id="A0A0U9HKL5"/>
<feature type="compositionally biased region" description="Basic and acidic residues" evidence="2">
    <location>
        <begin position="1191"/>
        <end position="1200"/>
    </location>
</feature>
<feature type="compositionally biased region" description="Basic and acidic residues" evidence="2">
    <location>
        <begin position="1011"/>
        <end position="1035"/>
    </location>
</feature>
<feature type="region of interest" description="Disordered" evidence="2">
    <location>
        <begin position="736"/>
        <end position="1200"/>
    </location>
</feature>
<dbReference type="InterPro" id="IPR039300">
    <property type="entry name" value="JASON"/>
</dbReference>
<feature type="compositionally biased region" description="Polar residues" evidence="2">
    <location>
        <begin position="646"/>
        <end position="655"/>
    </location>
</feature>
<feature type="compositionally biased region" description="Low complexity" evidence="2">
    <location>
        <begin position="437"/>
        <end position="448"/>
    </location>
</feature>
<feature type="compositionally biased region" description="Basic residues" evidence="2">
    <location>
        <begin position="1091"/>
        <end position="1100"/>
    </location>
</feature>
<dbReference type="OrthoDB" id="1932581at2759"/>
<dbReference type="PANTHER" id="PTHR33318:SF7">
    <property type="entry name" value="PROTEIN JASON"/>
    <property type="match status" value="1"/>
</dbReference>
<proteinExistence type="predicted"/>
<feature type="region of interest" description="Disordered" evidence="2">
    <location>
        <begin position="106"/>
        <end position="125"/>
    </location>
</feature>
<feature type="compositionally biased region" description="Basic and acidic residues" evidence="2">
    <location>
        <begin position="224"/>
        <end position="234"/>
    </location>
</feature>
<keyword evidence="4" id="KW-1185">Reference proteome</keyword>
<feature type="compositionally biased region" description="Polar residues" evidence="2">
    <location>
        <begin position="62"/>
        <end position="71"/>
    </location>
</feature>
<feature type="compositionally biased region" description="Low complexity" evidence="2">
    <location>
        <begin position="239"/>
        <end position="249"/>
    </location>
</feature>
<dbReference type="Proteomes" id="UP000054558">
    <property type="component" value="Unassembled WGS sequence"/>
</dbReference>
<dbReference type="GO" id="GO:0007142">
    <property type="term" value="P:male meiosis II"/>
    <property type="evidence" value="ECO:0007669"/>
    <property type="project" value="InterPro"/>
</dbReference>
<feature type="compositionally biased region" description="Low complexity" evidence="2">
    <location>
        <begin position="852"/>
        <end position="871"/>
    </location>
</feature>